<comment type="caution">
    <text evidence="3">The sequence shown here is derived from an EMBL/GenBank/DDBJ whole genome shotgun (WGS) entry which is preliminary data.</text>
</comment>
<dbReference type="STRING" id="1837282.A6F49_12035"/>
<dbReference type="Gene3D" id="3.40.50.720">
    <property type="entry name" value="NAD(P)-binding Rossmann-like Domain"/>
    <property type="match status" value="1"/>
</dbReference>
<organism evidence="3 4">
    <name type="scientific">Enteractinococcus helveticum</name>
    <dbReference type="NCBI Taxonomy" id="1837282"/>
    <lineage>
        <taxon>Bacteria</taxon>
        <taxon>Bacillati</taxon>
        <taxon>Actinomycetota</taxon>
        <taxon>Actinomycetes</taxon>
        <taxon>Micrococcales</taxon>
        <taxon>Micrococcaceae</taxon>
    </lineage>
</organism>
<dbReference type="Pfam" id="PF03807">
    <property type="entry name" value="F420_oxidored"/>
    <property type="match status" value="1"/>
</dbReference>
<dbReference type="InterPro" id="IPR028939">
    <property type="entry name" value="P5C_Rdtase_cat_N"/>
</dbReference>
<dbReference type="OrthoDB" id="4966937at2"/>
<proteinExistence type="predicted"/>
<sequence>MSSSSRIGILGAGRAGTAFARAAARAGIDVQIASTRTPSQMRYHLMQYAPQARAVQAENIAEGVDLVLLAVPQEDLDDVEPEWLAHRIVVDATNRWENEPLPLWFEEGLASGLSSSEVIAQRFPDSQVVKALNHISHWAMDAPVTEEARAAIVAADDVSVAEPVAALVRSLGFEPVIAESLAAGRHTEPGTPYFNVPATAEQLSRELL</sequence>
<dbReference type="GO" id="GO:0008823">
    <property type="term" value="F:cupric reductase (NADH) activity"/>
    <property type="evidence" value="ECO:0007669"/>
    <property type="project" value="TreeGrafter"/>
</dbReference>
<dbReference type="RefSeq" id="WP_043057523.1">
    <property type="nucleotide sequence ID" value="NZ_LXEY01000020.1"/>
</dbReference>
<dbReference type="PANTHER" id="PTHR14239:SF0">
    <property type="entry name" value="F420-DEPENDENT NADP REDUCTASE"/>
    <property type="match status" value="1"/>
</dbReference>
<dbReference type="InterPro" id="IPR051267">
    <property type="entry name" value="STEAP_metalloreductase"/>
</dbReference>
<keyword evidence="4" id="KW-1185">Reference proteome</keyword>
<evidence type="ECO:0000313" key="4">
    <source>
        <dbReference type="Proteomes" id="UP000078292"/>
    </source>
</evidence>
<name>A0A1B7LXX3_9MICC</name>
<protein>
    <recommendedName>
        <fullName evidence="2">Pyrroline-5-carboxylate reductase catalytic N-terminal domain-containing protein</fullName>
    </recommendedName>
</protein>
<accession>A0A1B7LXX3</accession>
<dbReference type="GO" id="GO:0015677">
    <property type="term" value="P:copper ion import"/>
    <property type="evidence" value="ECO:0007669"/>
    <property type="project" value="TreeGrafter"/>
</dbReference>
<keyword evidence="1" id="KW-0560">Oxidoreductase</keyword>
<evidence type="ECO:0000313" key="3">
    <source>
        <dbReference type="EMBL" id="OAV60125.1"/>
    </source>
</evidence>
<dbReference type="GO" id="GO:0005886">
    <property type="term" value="C:plasma membrane"/>
    <property type="evidence" value="ECO:0007669"/>
    <property type="project" value="TreeGrafter"/>
</dbReference>
<reference evidence="3 4" key="1">
    <citation type="submission" date="2016-04" db="EMBL/GenBank/DDBJ databases">
        <title>First whole genome shotgun sequence of the bacterium Enteractinococcus sp. strain UASWS1574.</title>
        <authorList>
            <person name="Crovadore J."/>
            <person name="Chablais R."/>
            <person name="Lefort F."/>
        </authorList>
    </citation>
    <scope>NUCLEOTIDE SEQUENCE [LARGE SCALE GENOMIC DNA]</scope>
    <source>
        <strain evidence="3 4">UASWS1574</strain>
    </source>
</reference>
<dbReference type="Proteomes" id="UP000078292">
    <property type="component" value="Unassembled WGS sequence"/>
</dbReference>
<dbReference type="AlphaFoldDB" id="A0A1B7LXX3"/>
<dbReference type="GO" id="GO:0052851">
    <property type="term" value="F:ferric-chelate reductase (NADPH) activity"/>
    <property type="evidence" value="ECO:0007669"/>
    <property type="project" value="TreeGrafter"/>
</dbReference>
<dbReference type="InterPro" id="IPR036291">
    <property type="entry name" value="NAD(P)-bd_dom_sf"/>
</dbReference>
<gene>
    <name evidence="3" type="ORF">A6F49_12035</name>
</gene>
<dbReference type="EMBL" id="LXEY01000020">
    <property type="protein sequence ID" value="OAV60125.1"/>
    <property type="molecule type" value="Genomic_DNA"/>
</dbReference>
<evidence type="ECO:0000256" key="1">
    <source>
        <dbReference type="ARBA" id="ARBA00023002"/>
    </source>
</evidence>
<feature type="domain" description="Pyrroline-5-carboxylate reductase catalytic N-terminal" evidence="2">
    <location>
        <begin position="6"/>
        <end position="94"/>
    </location>
</feature>
<dbReference type="SUPFAM" id="SSF51735">
    <property type="entry name" value="NAD(P)-binding Rossmann-fold domains"/>
    <property type="match status" value="1"/>
</dbReference>
<dbReference type="PANTHER" id="PTHR14239">
    <property type="entry name" value="DUDULIN-RELATED"/>
    <property type="match status" value="1"/>
</dbReference>
<evidence type="ECO:0000259" key="2">
    <source>
        <dbReference type="Pfam" id="PF03807"/>
    </source>
</evidence>